<dbReference type="InterPro" id="IPR017146">
    <property type="entry name" value="Lanti_2_LanM"/>
</dbReference>
<dbReference type="Proteomes" id="UP001159387">
    <property type="component" value="Unassembled WGS sequence"/>
</dbReference>
<gene>
    <name evidence="2" type="primary">lanM</name>
    <name evidence="2" type="ORF">NWP17_03870</name>
</gene>
<proteinExistence type="predicted"/>
<evidence type="ECO:0000313" key="2">
    <source>
        <dbReference type="EMBL" id="MDH6059583.1"/>
    </source>
</evidence>
<reference evidence="2 3" key="1">
    <citation type="journal article" date="2023" name="J. Phycol.">
        <title>Chrysosporum ovalisporum is synonymous with the true-branching cyanobacterium Umezakia natans (Nostocales/Aphanizomenonaceae).</title>
        <authorList>
            <person name="McGregor G.B."/>
            <person name="Sendall B.C."/>
            <person name="Niiyama Y."/>
            <person name="Tuji A."/>
            <person name="Willis A."/>
        </authorList>
    </citation>
    <scope>NUCLEOTIDE SEQUENCE [LARGE SCALE GENOMIC DNA]</scope>
    <source>
        <strain evidence="2 3">ANA360D</strain>
    </source>
</reference>
<keyword evidence="3" id="KW-1185">Reference proteome</keyword>
<feature type="domain" description="Lantibiotic biosynthesis protein dehydration" evidence="1">
    <location>
        <begin position="224"/>
        <end position="601"/>
    </location>
</feature>
<dbReference type="Pfam" id="PF13575">
    <property type="entry name" value="DUF4135"/>
    <property type="match status" value="1"/>
</dbReference>
<accession>A0AA43GRA7</accession>
<name>A0AA43GRA7_9CYAN</name>
<protein>
    <submittedName>
        <fullName evidence="2">Type 2 lanthipeptide synthetase LanM</fullName>
    </submittedName>
</protein>
<dbReference type="AlphaFoldDB" id="A0AA43GRA7"/>
<evidence type="ECO:0000259" key="1">
    <source>
        <dbReference type="Pfam" id="PF13575"/>
    </source>
</evidence>
<comment type="caution">
    <text evidence="2">The sequence shown here is derived from an EMBL/GenBank/DDBJ whole genome shotgun (WGS) entry which is preliminary data.</text>
</comment>
<dbReference type="InterPro" id="IPR025410">
    <property type="entry name" value="Lant_dehyd"/>
</dbReference>
<sequence length="664" mass="76448">MQLTNMDLITSIVRKAATLSERIDHSLVFPQQPLDTEQAEKRLASWCQIVSKGDSSKFERRLAWDGWELDKIRCCLDDIDHNQPETLPPWADTLNQLLQVAKTTNAEELFAPQPYLNPEEPIPFEHFYFPFVQVAWTQLNNSVGTHWQLLADSAQLPLQRNLVNRLATIAAVTLLEEFTQFRSSSNSTRDFLLLHLRGRYRQEKYQEFIKKLFADGLVAFFQEYSVLARLLAQTIDFWVESMAEFIHRLAADYPEIEKSFANHQPLGQVVDLAAGLSDPHNRGRSVISLTFEQGMQLIYKPKTLVLDVTFYRLIDWYNNHSVNLPLKVIKTLNRQTYGWVEYISFQDCQTQADAEKFYQRMGMLMCLVYVLEGTDCHLENLVAHAEHPVLIDLETLLQHRFKIFASLEESQLKITESVLRTAMLPTHMFPNAGIDLYPKNFDMSGIGGVHDQELDTLTLADINTDGMRLDQHRVAIKNVNSPTCQGNPIFPHDYLENILNGFEDMYRFLITYHQDLLTSESCLTDLNQQKVRLVFRNTSTYAKILQKSYCSMFLRCGIDHSIILELLSRAFLVGEEKPVFWPVLKAELQAMEQNDIPFFVVDSSSDGLILPNDTIVPEVFTAPSFQLMLQRLKTLNEANLTEQMDIIRKSLSSRFQLDLQATES</sequence>
<dbReference type="PIRSF" id="PIRSF037228">
    <property type="entry name" value="Lant_mod_RumM"/>
    <property type="match status" value="1"/>
</dbReference>
<dbReference type="NCBIfam" id="TIGR03897">
    <property type="entry name" value="lanti_2_LanM"/>
    <property type="match status" value="1"/>
</dbReference>
<dbReference type="EMBL" id="JANQDH010000025">
    <property type="protein sequence ID" value="MDH6059583.1"/>
    <property type="molecule type" value="Genomic_DNA"/>
</dbReference>
<dbReference type="CDD" id="cd04792">
    <property type="entry name" value="LanM-like"/>
    <property type="match status" value="1"/>
</dbReference>
<organism evidence="2 3">
    <name type="scientific">Chrysosporum bergii ANA360D</name>
    <dbReference type="NCBI Taxonomy" id="617107"/>
    <lineage>
        <taxon>Bacteria</taxon>
        <taxon>Bacillati</taxon>
        <taxon>Cyanobacteriota</taxon>
        <taxon>Cyanophyceae</taxon>
        <taxon>Nostocales</taxon>
        <taxon>Nodulariaceae</taxon>
        <taxon>Chrysosporum</taxon>
    </lineage>
</organism>
<evidence type="ECO:0000313" key="3">
    <source>
        <dbReference type="Proteomes" id="UP001159387"/>
    </source>
</evidence>
<dbReference type="RefSeq" id="WP_280653595.1">
    <property type="nucleotide sequence ID" value="NZ_JANQDH010000025.1"/>
</dbReference>